<dbReference type="OrthoDB" id="953at2157"/>
<name>A0A3A6PZ26_9EURY</name>
<dbReference type="InterPro" id="IPR012349">
    <property type="entry name" value="Split_barrel_FMN-bd"/>
</dbReference>
<evidence type="ECO:0000313" key="1">
    <source>
        <dbReference type="EMBL" id="RJX42113.1"/>
    </source>
</evidence>
<dbReference type="SUPFAM" id="SSF50475">
    <property type="entry name" value="FMN-binding split barrel"/>
    <property type="match status" value="1"/>
</dbReference>
<reference evidence="1 2" key="1">
    <citation type="submission" date="2018-06" db="EMBL/GenBank/DDBJ databases">
        <title>Halonotius sp. F13-13 a new haloarchaeeon isolated from a solar saltern from Isla Cristina, Huelva, Spain.</title>
        <authorList>
            <person name="Duran-Viseras A."/>
            <person name="Sanchez-Porro C."/>
            <person name="Ventosa A."/>
        </authorList>
    </citation>
    <scope>NUCLEOTIDE SEQUENCE [LARGE SCALE GENOMIC DNA]</scope>
    <source>
        <strain evidence="1 2">F13-13</strain>
    </source>
</reference>
<dbReference type="Gene3D" id="2.30.110.10">
    <property type="entry name" value="Electron Transport, Fmn-binding Protein, Chain A"/>
    <property type="match status" value="1"/>
</dbReference>
<dbReference type="Pfam" id="PF12900">
    <property type="entry name" value="Pyridox_ox_2"/>
    <property type="match status" value="1"/>
</dbReference>
<accession>A0A3A6PZ26</accession>
<dbReference type="InterPro" id="IPR024747">
    <property type="entry name" value="Pyridox_Oxase-rel"/>
</dbReference>
<comment type="caution">
    <text evidence="1">The sequence shown here is derived from an EMBL/GenBank/DDBJ whole genome shotgun (WGS) entry which is preliminary data.</text>
</comment>
<protein>
    <submittedName>
        <fullName evidence="1">Pyridoxamine 5'-phosphate oxidase family protein</fullName>
    </submittedName>
</protein>
<organism evidence="1 2">
    <name type="scientific">Halonotius aquaticus</name>
    <dbReference type="NCBI Taxonomy" id="2216978"/>
    <lineage>
        <taxon>Archaea</taxon>
        <taxon>Methanobacteriati</taxon>
        <taxon>Methanobacteriota</taxon>
        <taxon>Stenosarchaea group</taxon>
        <taxon>Halobacteria</taxon>
        <taxon>Halobacteriales</taxon>
        <taxon>Haloferacaceae</taxon>
        <taxon>Halonotius</taxon>
    </lineage>
</organism>
<keyword evidence="2" id="KW-1185">Reference proteome</keyword>
<dbReference type="Proteomes" id="UP000276588">
    <property type="component" value="Unassembled WGS sequence"/>
</dbReference>
<evidence type="ECO:0000313" key="2">
    <source>
        <dbReference type="Proteomes" id="UP000276588"/>
    </source>
</evidence>
<dbReference type="AlphaFoldDB" id="A0A3A6PZ26"/>
<dbReference type="EMBL" id="QKNY01000018">
    <property type="protein sequence ID" value="RJX42113.1"/>
    <property type="molecule type" value="Genomic_DNA"/>
</dbReference>
<gene>
    <name evidence="1" type="ORF">DM826_10715</name>
</gene>
<dbReference type="RefSeq" id="WP_120103425.1">
    <property type="nucleotide sequence ID" value="NZ_QKNY01000018.1"/>
</dbReference>
<proteinExistence type="predicted"/>
<sequence length="145" mass="15876">MTDHQSHAMDDNEIGALLGTGGTGVIAFADEDEPYAIPISYGYDDDAEAFYIRCGFAPDSEKRRFVDDGVTASLVITDDTGTWRSVIARGQLTEISEPAIEGGAAQSIRRMNIPYVTIHETPATAMEFELYRLDPESVTGRKEQP</sequence>